<dbReference type="OrthoDB" id="4822551at2"/>
<dbReference type="InterPro" id="IPR053150">
    <property type="entry name" value="Teicoplanin_resist-assoc"/>
</dbReference>
<feature type="domain" description="VanZ-like" evidence="2">
    <location>
        <begin position="41"/>
        <end position="157"/>
    </location>
</feature>
<dbReference type="Proteomes" id="UP000234950">
    <property type="component" value="Unassembled WGS sequence"/>
</dbReference>
<keyword evidence="1" id="KW-0472">Membrane</keyword>
<dbReference type="PANTHER" id="PTHR36834:SF1">
    <property type="entry name" value="INTEGRAL MEMBRANE PROTEIN"/>
    <property type="match status" value="1"/>
</dbReference>
<organism evidence="3 4">
    <name type="scientific">Neobacillus cucumis</name>
    <dbReference type="NCBI Taxonomy" id="1740721"/>
    <lineage>
        <taxon>Bacteria</taxon>
        <taxon>Bacillati</taxon>
        <taxon>Bacillota</taxon>
        <taxon>Bacilli</taxon>
        <taxon>Bacillales</taxon>
        <taxon>Bacillaceae</taxon>
        <taxon>Neobacillus</taxon>
    </lineage>
</organism>
<comment type="caution">
    <text evidence="3">The sequence shown here is derived from an EMBL/GenBank/DDBJ whole genome shotgun (WGS) entry which is preliminary data.</text>
</comment>
<evidence type="ECO:0000256" key="1">
    <source>
        <dbReference type="SAM" id="Phobius"/>
    </source>
</evidence>
<name>A0A2N5HCT9_9BACI</name>
<accession>A0A2N5HCT9</accession>
<feature type="transmembrane region" description="Helical" evidence="1">
    <location>
        <begin position="113"/>
        <end position="133"/>
    </location>
</feature>
<keyword evidence="1" id="KW-1133">Transmembrane helix</keyword>
<evidence type="ECO:0000313" key="4">
    <source>
        <dbReference type="Proteomes" id="UP000234950"/>
    </source>
</evidence>
<evidence type="ECO:0000259" key="2">
    <source>
        <dbReference type="Pfam" id="PF04892"/>
    </source>
</evidence>
<dbReference type="InterPro" id="IPR006976">
    <property type="entry name" value="VanZ-like"/>
</dbReference>
<gene>
    <name evidence="3" type="ORF">CVD27_15275</name>
</gene>
<keyword evidence="1" id="KW-0812">Transmembrane</keyword>
<reference evidence="3 4" key="1">
    <citation type="submission" date="2017-11" db="EMBL/GenBank/DDBJ databases">
        <title>Comparitive Functional Genomics of Dry Heat Resistant strains isolated from the Viking Spacecraft.</title>
        <authorList>
            <person name="Seuylemezian A."/>
            <person name="Cooper K."/>
            <person name="Vaishampayan P."/>
        </authorList>
    </citation>
    <scope>NUCLEOTIDE SEQUENCE [LARGE SCALE GENOMIC DNA]</scope>
    <source>
        <strain evidence="3 4">V32-6</strain>
    </source>
</reference>
<keyword evidence="4" id="KW-1185">Reference proteome</keyword>
<dbReference type="AlphaFoldDB" id="A0A2N5HCT9"/>
<feature type="transmembrane region" description="Helical" evidence="1">
    <location>
        <begin position="35"/>
        <end position="53"/>
    </location>
</feature>
<proteinExistence type="predicted"/>
<dbReference type="EMBL" id="PGVE01000058">
    <property type="protein sequence ID" value="PLS03333.1"/>
    <property type="molecule type" value="Genomic_DNA"/>
</dbReference>
<dbReference type="PANTHER" id="PTHR36834">
    <property type="entry name" value="MEMBRANE PROTEIN-RELATED"/>
    <property type="match status" value="1"/>
</dbReference>
<dbReference type="Pfam" id="PF04892">
    <property type="entry name" value="VanZ"/>
    <property type="match status" value="1"/>
</dbReference>
<feature type="transmembrane region" description="Helical" evidence="1">
    <location>
        <begin position="84"/>
        <end position="106"/>
    </location>
</feature>
<evidence type="ECO:0000313" key="3">
    <source>
        <dbReference type="EMBL" id="PLS03333.1"/>
    </source>
</evidence>
<sequence length="169" mass="18920">MNKTTKPSSFYVIIEDKNFQSLETFLLGALMKKKILIRLLFILSLVFIFRYTMLPEPSLGIGMSKGEINLIPFKGLGDPLSTGFMVNVGGNIALFIPFGFILPIMYPKLRSTLTVTLIGLSLSIMIECIQLTMPNRWTDINDVILNTFGTYIGFRLFRKQGDGSHASEA</sequence>
<protein>
    <recommendedName>
        <fullName evidence="2">VanZ-like domain-containing protein</fullName>
    </recommendedName>
</protein>